<dbReference type="GO" id="GO:0006357">
    <property type="term" value="P:regulation of transcription by RNA polymerase II"/>
    <property type="evidence" value="ECO:0007669"/>
    <property type="project" value="InterPro"/>
</dbReference>
<evidence type="ECO:0000256" key="3">
    <source>
        <dbReference type="ARBA" id="ARBA00020629"/>
    </source>
</evidence>
<comment type="function">
    <text evidence="8">Component of the Mediator complex, a coactivator involved in the regulated transcription of nearly all RNA polymerase II-dependent genes. Mediator functions as a bridge to convey information from gene-specific regulatory proteins to the basal RNA polymerase II transcription machinery. Mediator is recruited to promoters by direct interactions with regulatory proteins and serves as a scaffold for the assembly of a functional preinitiation complex with RNA polymerase II and the general transcription factors.</text>
</comment>
<feature type="region of interest" description="Disordered" evidence="9">
    <location>
        <begin position="237"/>
        <end position="308"/>
    </location>
</feature>
<accession>A0A6A5X6D2</accession>
<evidence type="ECO:0000256" key="1">
    <source>
        <dbReference type="ARBA" id="ARBA00004123"/>
    </source>
</evidence>
<dbReference type="Proteomes" id="UP000799778">
    <property type="component" value="Unassembled WGS sequence"/>
</dbReference>
<gene>
    <name evidence="8" type="primary">MED4</name>
    <name evidence="10" type="ORF">BU24DRAFT_97049</name>
</gene>
<protein>
    <recommendedName>
        <fullName evidence="3 8">Mediator of RNA polymerase II transcription subunit 4</fullName>
    </recommendedName>
    <alternativeName>
        <fullName evidence="7 8">Mediator complex subunit 4</fullName>
    </alternativeName>
</protein>
<keyword evidence="6 8" id="KW-0539">Nucleus</keyword>
<dbReference type="InterPro" id="IPR019258">
    <property type="entry name" value="Mediator_Med4"/>
</dbReference>
<keyword evidence="4 8" id="KW-0805">Transcription regulation</keyword>
<keyword evidence="11" id="KW-1185">Reference proteome</keyword>
<reference evidence="10" key="1">
    <citation type="journal article" date="2020" name="Stud. Mycol.">
        <title>101 Dothideomycetes genomes: a test case for predicting lifestyles and emergence of pathogens.</title>
        <authorList>
            <person name="Haridas S."/>
            <person name="Albert R."/>
            <person name="Binder M."/>
            <person name="Bloem J."/>
            <person name="Labutti K."/>
            <person name="Salamov A."/>
            <person name="Andreopoulos B."/>
            <person name="Baker S."/>
            <person name="Barry K."/>
            <person name="Bills G."/>
            <person name="Bluhm B."/>
            <person name="Cannon C."/>
            <person name="Castanera R."/>
            <person name="Culley D."/>
            <person name="Daum C."/>
            <person name="Ezra D."/>
            <person name="Gonzalez J."/>
            <person name="Henrissat B."/>
            <person name="Kuo A."/>
            <person name="Liang C."/>
            <person name="Lipzen A."/>
            <person name="Lutzoni F."/>
            <person name="Magnuson J."/>
            <person name="Mondo S."/>
            <person name="Nolan M."/>
            <person name="Ohm R."/>
            <person name="Pangilinan J."/>
            <person name="Park H.-J."/>
            <person name="Ramirez L."/>
            <person name="Alfaro M."/>
            <person name="Sun H."/>
            <person name="Tritt A."/>
            <person name="Yoshinaga Y."/>
            <person name="Zwiers L.-H."/>
            <person name="Turgeon B."/>
            <person name="Goodwin S."/>
            <person name="Spatafora J."/>
            <person name="Crous P."/>
            <person name="Grigoriev I."/>
        </authorList>
    </citation>
    <scope>NUCLEOTIDE SEQUENCE</scope>
    <source>
        <strain evidence="10">CBS 175.79</strain>
    </source>
</reference>
<evidence type="ECO:0000256" key="7">
    <source>
        <dbReference type="ARBA" id="ARBA00031257"/>
    </source>
</evidence>
<comment type="subunit">
    <text evidence="8">Component of the Mediator complex.</text>
</comment>
<evidence type="ECO:0000256" key="9">
    <source>
        <dbReference type="SAM" id="MobiDB-lite"/>
    </source>
</evidence>
<name>A0A6A5X6D2_9PLEO</name>
<dbReference type="AlphaFoldDB" id="A0A6A5X6D2"/>
<sequence length="308" mass="33102">MDAVLQSHFARVESALSTLVESIATYNPSTQAALDLVAADDDLSEGLDQLSHHQANHARILALRAEAEALEAQVKSSVSTLADLRRELYKTPATAFPDDSRPVPVDELLAYARKIASYTVPPTYRELAPPKAAGEEEQAGAANGVVGTPAGAAAAGTVATTSADPSSKDPADGDNAALKEVTEEQAEWIKKLQESGSTWTPYPHNTKIWGGNLMAIQRHLLDFKKDPWKESVEIDGDVEADANARDRDAGEASIKADQSSGPKREESADSHPAPQRKESVVVVGAKPPPVEEKPRQQFNLFDDFEDDD</sequence>
<keyword evidence="5 8" id="KW-0804">Transcription</keyword>
<dbReference type="EMBL" id="ML978083">
    <property type="protein sequence ID" value="KAF2008460.1"/>
    <property type="molecule type" value="Genomic_DNA"/>
</dbReference>
<comment type="subcellular location">
    <subcellularLocation>
        <location evidence="1 8">Nucleus</location>
    </subcellularLocation>
</comment>
<comment type="similarity">
    <text evidence="2 8">Belongs to the Mediator complex subunit 4 family.</text>
</comment>
<dbReference type="OrthoDB" id="1929813at2759"/>
<evidence type="ECO:0000313" key="11">
    <source>
        <dbReference type="Proteomes" id="UP000799778"/>
    </source>
</evidence>
<evidence type="ECO:0000256" key="8">
    <source>
        <dbReference type="RuleBase" id="RU364141"/>
    </source>
</evidence>
<evidence type="ECO:0000256" key="6">
    <source>
        <dbReference type="ARBA" id="ARBA00023242"/>
    </source>
</evidence>
<keyword evidence="8" id="KW-0010">Activator</keyword>
<evidence type="ECO:0000256" key="5">
    <source>
        <dbReference type="ARBA" id="ARBA00023163"/>
    </source>
</evidence>
<organism evidence="10 11">
    <name type="scientific">Aaosphaeria arxii CBS 175.79</name>
    <dbReference type="NCBI Taxonomy" id="1450172"/>
    <lineage>
        <taxon>Eukaryota</taxon>
        <taxon>Fungi</taxon>
        <taxon>Dikarya</taxon>
        <taxon>Ascomycota</taxon>
        <taxon>Pezizomycotina</taxon>
        <taxon>Dothideomycetes</taxon>
        <taxon>Pleosporomycetidae</taxon>
        <taxon>Pleosporales</taxon>
        <taxon>Pleosporales incertae sedis</taxon>
        <taxon>Aaosphaeria</taxon>
    </lineage>
</organism>
<evidence type="ECO:0000256" key="4">
    <source>
        <dbReference type="ARBA" id="ARBA00023015"/>
    </source>
</evidence>
<feature type="compositionally biased region" description="Basic and acidic residues" evidence="9">
    <location>
        <begin position="262"/>
        <end position="279"/>
    </location>
</feature>
<evidence type="ECO:0000256" key="2">
    <source>
        <dbReference type="ARBA" id="ARBA00009626"/>
    </source>
</evidence>
<dbReference type="Pfam" id="PF10018">
    <property type="entry name" value="Med4"/>
    <property type="match status" value="1"/>
</dbReference>
<proteinExistence type="inferred from homology"/>
<evidence type="ECO:0000313" key="10">
    <source>
        <dbReference type="EMBL" id="KAF2008460.1"/>
    </source>
</evidence>
<dbReference type="GO" id="GO:0016592">
    <property type="term" value="C:mediator complex"/>
    <property type="evidence" value="ECO:0007669"/>
    <property type="project" value="InterPro"/>
</dbReference>
<dbReference type="GO" id="GO:0003712">
    <property type="term" value="F:transcription coregulator activity"/>
    <property type="evidence" value="ECO:0007669"/>
    <property type="project" value="InterPro"/>
</dbReference>